<dbReference type="RefSeq" id="WP_289841364.1">
    <property type="nucleotide sequence ID" value="NZ_CATKSH010000007.1"/>
</dbReference>
<feature type="transmembrane region" description="Helical" evidence="1">
    <location>
        <begin position="179"/>
        <end position="200"/>
    </location>
</feature>
<feature type="transmembrane region" description="Helical" evidence="1">
    <location>
        <begin position="207"/>
        <end position="226"/>
    </location>
</feature>
<keyword evidence="1" id="KW-0472">Membrane</keyword>
<gene>
    <name evidence="2" type="ORF">LMG32879_001527</name>
</gene>
<dbReference type="AlphaFoldDB" id="A0AA35XWC0"/>
<name>A0AA35XWC0_9PROT</name>
<proteinExistence type="predicted"/>
<evidence type="ECO:0000313" key="2">
    <source>
        <dbReference type="EMBL" id="CAI9120689.1"/>
    </source>
</evidence>
<protein>
    <submittedName>
        <fullName evidence="2">Uncharacterized protein</fullName>
    </submittedName>
</protein>
<evidence type="ECO:0000313" key="3">
    <source>
        <dbReference type="Proteomes" id="UP001176960"/>
    </source>
</evidence>
<keyword evidence="1" id="KW-1133">Transmembrane helix</keyword>
<dbReference type="Proteomes" id="UP001176960">
    <property type="component" value="Unassembled WGS sequence"/>
</dbReference>
<accession>A0AA35XWC0</accession>
<feature type="transmembrane region" description="Helical" evidence="1">
    <location>
        <begin position="36"/>
        <end position="61"/>
    </location>
</feature>
<keyword evidence="1" id="KW-0812">Transmembrane</keyword>
<feature type="transmembrane region" description="Helical" evidence="1">
    <location>
        <begin position="288"/>
        <end position="308"/>
    </location>
</feature>
<feature type="transmembrane region" description="Helical" evidence="1">
    <location>
        <begin position="81"/>
        <end position="105"/>
    </location>
</feature>
<reference evidence="2" key="1">
    <citation type="submission" date="2023-03" db="EMBL/GenBank/DDBJ databases">
        <authorList>
            <person name="Cleenwerck I."/>
        </authorList>
    </citation>
    <scope>NUCLEOTIDE SEQUENCE</scope>
    <source>
        <strain evidence="2">LMG 32879</strain>
    </source>
</reference>
<keyword evidence="3" id="KW-1185">Reference proteome</keyword>
<feature type="transmembrane region" description="Helical" evidence="1">
    <location>
        <begin position="126"/>
        <end position="159"/>
    </location>
</feature>
<dbReference type="EMBL" id="CATKSH010000007">
    <property type="protein sequence ID" value="CAI9120689.1"/>
    <property type="molecule type" value="Genomic_DNA"/>
</dbReference>
<organism evidence="2 3">
    <name type="scientific">Brytella acorum</name>
    <dbReference type="NCBI Taxonomy" id="2959299"/>
    <lineage>
        <taxon>Bacteria</taxon>
        <taxon>Pseudomonadati</taxon>
        <taxon>Pseudomonadota</taxon>
        <taxon>Alphaproteobacteria</taxon>
        <taxon>Acetobacterales</taxon>
        <taxon>Acetobacteraceae</taxon>
        <taxon>Brytella</taxon>
    </lineage>
</organism>
<evidence type="ECO:0000256" key="1">
    <source>
        <dbReference type="SAM" id="Phobius"/>
    </source>
</evidence>
<comment type="caution">
    <text evidence="2">The sequence shown here is derived from an EMBL/GenBank/DDBJ whole genome shotgun (WGS) entry which is preliminary data.</text>
</comment>
<sequence>MNTLSSKLTSSTSARFSAFRLIDWSMRRELWEYRSIIWGPVIGLGAVLALYLVFLVKISWLPTHSSHMPVIGLEELRSWSGIVTTFLGLIGFVVGLHYSAGTLLAERRERTLLFWKSLPVSDAHAVLAKIAVSLLVLPAIVLALAAFHDLLVLGVLAFLPHDWSVSGALAVFGVQLGRTALFLMVWAAPAYAWAFLVSGVVRRAPTLWLLGLPVGLLLAEHMATPFDWLSRVATGYAGMGGALISTIRTQTCVRHAAGLPPAPPWGGEVHGECVQTGLRSGAELVTEWGVPMTACVVVAAVFFTLAVLRRRRAEAI</sequence>